<name>A0A0R2AYM4_9LACO</name>
<feature type="domain" description="HTH marR-type" evidence="4">
    <location>
        <begin position="6"/>
        <end position="144"/>
    </location>
</feature>
<gene>
    <name evidence="5" type="ORF">FC34_GL001273</name>
</gene>
<dbReference type="InterPro" id="IPR023187">
    <property type="entry name" value="Tscrpt_reg_MarR-type_CS"/>
</dbReference>
<dbReference type="SMART" id="SM00347">
    <property type="entry name" value="HTH_MARR"/>
    <property type="match status" value="1"/>
</dbReference>
<dbReference type="InterPro" id="IPR052067">
    <property type="entry name" value="Metal_resp_HTH_trans_reg"/>
</dbReference>
<dbReference type="InterPro" id="IPR011991">
    <property type="entry name" value="ArsR-like_HTH"/>
</dbReference>
<reference evidence="5 6" key="1">
    <citation type="journal article" date="2015" name="Genome Announc.">
        <title>Expanding the biotechnology potential of lactobacilli through comparative genomics of 213 strains and associated genera.</title>
        <authorList>
            <person name="Sun Z."/>
            <person name="Harris H.M."/>
            <person name="McCann A."/>
            <person name="Guo C."/>
            <person name="Argimon S."/>
            <person name="Zhang W."/>
            <person name="Yang X."/>
            <person name="Jeffery I.B."/>
            <person name="Cooney J.C."/>
            <person name="Kagawa T.F."/>
            <person name="Liu W."/>
            <person name="Song Y."/>
            <person name="Salvetti E."/>
            <person name="Wrobel A."/>
            <person name="Rasinkangas P."/>
            <person name="Parkhill J."/>
            <person name="Rea M.C."/>
            <person name="O'Sullivan O."/>
            <person name="Ritari J."/>
            <person name="Douillard F.P."/>
            <person name="Paul Ross R."/>
            <person name="Yang R."/>
            <person name="Briner A.E."/>
            <person name="Felis G.E."/>
            <person name="de Vos W.M."/>
            <person name="Barrangou R."/>
            <person name="Klaenhammer T.R."/>
            <person name="Caufield P.W."/>
            <person name="Cui Y."/>
            <person name="Zhang H."/>
            <person name="O'Toole P.W."/>
        </authorList>
    </citation>
    <scope>NUCLEOTIDE SEQUENCE [LARGE SCALE GENOMIC DNA]</scope>
    <source>
        <strain evidence="5 6">DSM 23927</strain>
    </source>
</reference>
<dbReference type="STRING" id="1423727.FC34_GL001273"/>
<dbReference type="InterPro" id="IPR000835">
    <property type="entry name" value="HTH_MarR-typ"/>
</dbReference>
<dbReference type="InterPro" id="IPR036388">
    <property type="entry name" value="WH-like_DNA-bd_sf"/>
</dbReference>
<evidence type="ECO:0000256" key="2">
    <source>
        <dbReference type="ARBA" id="ARBA00023125"/>
    </source>
</evidence>
<keyword evidence="6" id="KW-1185">Reference proteome</keyword>
<dbReference type="EMBL" id="AYZQ01000003">
    <property type="protein sequence ID" value="KRM71618.1"/>
    <property type="molecule type" value="Genomic_DNA"/>
</dbReference>
<keyword evidence="1" id="KW-0805">Transcription regulation</keyword>
<evidence type="ECO:0000313" key="6">
    <source>
        <dbReference type="Proteomes" id="UP000051672"/>
    </source>
</evidence>
<keyword evidence="2" id="KW-0238">DNA-binding</keyword>
<dbReference type="SUPFAM" id="SSF46785">
    <property type="entry name" value="Winged helix' DNA-binding domain"/>
    <property type="match status" value="1"/>
</dbReference>
<sequence length="158" mass="17010">MAPADFNQLVEQFLKLNNTLAAIQKQPVNIAPGTQLSTSALHLIALIGQYPLTTVTELAQKAGLTKGAVSQQVAKLIQAELVQTTQVATNKKNKLLKLTAAGQAINRAHTQLHAPLYASVQAMLDAFSPAQRQALQQMIDQITTSVIDYQHALTKGDD</sequence>
<comment type="caution">
    <text evidence="5">The sequence shown here is derived from an EMBL/GenBank/DDBJ whole genome shotgun (WGS) entry which is preliminary data.</text>
</comment>
<dbReference type="CDD" id="cd00090">
    <property type="entry name" value="HTH_ARSR"/>
    <property type="match status" value="1"/>
</dbReference>
<dbReference type="GO" id="GO:0003677">
    <property type="term" value="F:DNA binding"/>
    <property type="evidence" value="ECO:0007669"/>
    <property type="project" value="UniProtKB-KW"/>
</dbReference>
<dbReference type="PROSITE" id="PS01117">
    <property type="entry name" value="HTH_MARR_1"/>
    <property type="match status" value="1"/>
</dbReference>
<evidence type="ECO:0000256" key="1">
    <source>
        <dbReference type="ARBA" id="ARBA00023015"/>
    </source>
</evidence>
<dbReference type="PANTHER" id="PTHR35790">
    <property type="entry name" value="HTH-TYPE TRANSCRIPTIONAL REGULATOR PCHR"/>
    <property type="match status" value="1"/>
</dbReference>
<dbReference type="PROSITE" id="PS50995">
    <property type="entry name" value="HTH_MARR_2"/>
    <property type="match status" value="1"/>
</dbReference>
<evidence type="ECO:0000259" key="4">
    <source>
        <dbReference type="PROSITE" id="PS50995"/>
    </source>
</evidence>
<protein>
    <recommendedName>
        <fullName evidence="4">HTH marR-type domain-containing protein</fullName>
    </recommendedName>
</protein>
<dbReference type="PATRIC" id="fig|1423727.3.peg.1294"/>
<dbReference type="InterPro" id="IPR036390">
    <property type="entry name" value="WH_DNA-bd_sf"/>
</dbReference>
<organism evidence="5 6">
    <name type="scientific">Lacticaseibacillus brantae DSM 23927</name>
    <dbReference type="NCBI Taxonomy" id="1423727"/>
    <lineage>
        <taxon>Bacteria</taxon>
        <taxon>Bacillati</taxon>
        <taxon>Bacillota</taxon>
        <taxon>Bacilli</taxon>
        <taxon>Lactobacillales</taxon>
        <taxon>Lactobacillaceae</taxon>
        <taxon>Lacticaseibacillus</taxon>
    </lineage>
</organism>
<dbReference type="GO" id="GO:0003700">
    <property type="term" value="F:DNA-binding transcription factor activity"/>
    <property type="evidence" value="ECO:0007669"/>
    <property type="project" value="InterPro"/>
</dbReference>
<dbReference type="Gene3D" id="1.10.10.10">
    <property type="entry name" value="Winged helix-like DNA-binding domain superfamily/Winged helix DNA-binding domain"/>
    <property type="match status" value="1"/>
</dbReference>
<dbReference type="Pfam" id="PF01047">
    <property type="entry name" value="MarR"/>
    <property type="match status" value="1"/>
</dbReference>
<evidence type="ECO:0000313" key="5">
    <source>
        <dbReference type="EMBL" id="KRM71618.1"/>
    </source>
</evidence>
<proteinExistence type="predicted"/>
<evidence type="ECO:0000256" key="3">
    <source>
        <dbReference type="ARBA" id="ARBA00023163"/>
    </source>
</evidence>
<dbReference type="RefSeq" id="WP_057894570.1">
    <property type="nucleotide sequence ID" value="NZ_AYZQ01000003.1"/>
</dbReference>
<dbReference type="Proteomes" id="UP000051672">
    <property type="component" value="Unassembled WGS sequence"/>
</dbReference>
<keyword evidence="3" id="KW-0804">Transcription</keyword>
<dbReference type="PANTHER" id="PTHR35790:SF4">
    <property type="entry name" value="HTH-TYPE TRANSCRIPTIONAL REGULATOR PCHR"/>
    <property type="match status" value="1"/>
</dbReference>
<dbReference type="AlphaFoldDB" id="A0A0R2AYM4"/>
<accession>A0A0R2AYM4</accession>